<dbReference type="EMBL" id="JABXIY010000005">
    <property type="protein sequence ID" value="NVK95549.1"/>
    <property type="molecule type" value="Genomic_DNA"/>
</dbReference>
<dbReference type="InterPro" id="IPR027417">
    <property type="entry name" value="P-loop_NTPase"/>
</dbReference>
<dbReference type="Gene3D" id="3.40.50.300">
    <property type="entry name" value="P-loop containing nucleotide triphosphate hydrolases"/>
    <property type="match status" value="1"/>
</dbReference>
<dbReference type="PANTHER" id="PTHR37816">
    <property type="entry name" value="YALI0E33011P"/>
    <property type="match status" value="1"/>
</dbReference>
<dbReference type="Proteomes" id="UP000565723">
    <property type="component" value="Unassembled WGS sequence"/>
</dbReference>
<evidence type="ECO:0000313" key="1">
    <source>
        <dbReference type="EMBL" id="NVK95549.1"/>
    </source>
</evidence>
<protein>
    <submittedName>
        <fullName evidence="1">AAA family ATPase</fullName>
    </submittedName>
</protein>
<gene>
    <name evidence="1" type="ORF">HW564_01350</name>
</gene>
<dbReference type="PANTHER" id="PTHR37816:SF3">
    <property type="entry name" value="MODULATES DNA TOPOLOGY"/>
    <property type="match status" value="1"/>
</dbReference>
<organism evidence="1 2">
    <name type="scientific">Ruegeria pomeroyi</name>
    <dbReference type="NCBI Taxonomy" id="89184"/>
    <lineage>
        <taxon>Bacteria</taxon>
        <taxon>Pseudomonadati</taxon>
        <taxon>Pseudomonadota</taxon>
        <taxon>Alphaproteobacteria</taxon>
        <taxon>Rhodobacterales</taxon>
        <taxon>Roseobacteraceae</taxon>
        <taxon>Ruegeria</taxon>
    </lineage>
</organism>
<dbReference type="OMA" id="WIWEYPN"/>
<reference evidence="1 2" key="1">
    <citation type="journal article" date="2020" name="Proc. Natl. Acad. Sci. U.S.A.">
        <title>Ecological drivers of bacterial community assembly in synthetic phycospheres.</title>
        <authorList>
            <person name="Fu H."/>
            <person name="Uchimiya M."/>
            <person name="Gore J."/>
            <person name="Moran M.A."/>
        </authorList>
    </citation>
    <scope>NUCLEOTIDE SEQUENCE [LARGE SCALE GENOMIC DNA]</scope>
    <source>
        <strain evidence="1">HF-Din03</strain>
    </source>
</reference>
<accession>A0A850LCS2</accession>
<dbReference type="SUPFAM" id="SSF52540">
    <property type="entry name" value="P-loop containing nucleoside triphosphate hydrolases"/>
    <property type="match status" value="1"/>
</dbReference>
<dbReference type="InterPro" id="IPR052922">
    <property type="entry name" value="Cytidylate_Kinase-2"/>
</dbReference>
<evidence type="ECO:0000313" key="2">
    <source>
        <dbReference type="Proteomes" id="UP000565723"/>
    </source>
</evidence>
<dbReference type="SMR" id="A0A850LCS2"/>
<dbReference type="RefSeq" id="WP_011241797.1">
    <property type="nucleotide sequence ID" value="NZ_JABXIY010000005.1"/>
</dbReference>
<comment type="caution">
    <text evidence="1">The sequence shown here is derived from an EMBL/GenBank/DDBJ whole genome shotgun (WGS) entry which is preliminary data.</text>
</comment>
<sequence>MQRIMVIGGPGSGKSTLGRKLGARLGLPVVHMDPIYWLGDWVERDKAEAMRMAKEVADGSQWVFEGNHFASMAYRAERADLIVFLDMPRVLRMWRILWRSLRYYGRTRPDMGPNCPERFNRAFLKFCWTYDREGRLRALGFVDDWRDRRRVRILTSRRQVAAFLVEIDRQ</sequence>
<dbReference type="AlphaFoldDB" id="A0A850LCS2"/>
<proteinExistence type="predicted"/>
<name>A0A850LCS2_9RHOB</name>